<evidence type="ECO:0000313" key="2">
    <source>
        <dbReference type="Proteomes" id="UP000259030"/>
    </source>
</evidence>
<dbReference type="EMBL" id="CP021081">
    <property type="protein sequence ID" value="ASN81488.1"/>
    <property type="molecule type" value="Genomic_DNA"/>
</dbReference>
<evidence type="ECO:0008006" key="3">
    <source>
        <dbReference type="Google" id="ProtNLM"/>
    </source>
</evidence>
<gene>
    <name evidence="1" type="ORF">DFI_11200</name>
</gene>
<dbReference type="InterPro" id="IPR021377">
    <property type="entry name" value="DUF3006"/>
</dbReference>
<dbReference type="KEGG" id="dfc:DFI_11200"/>
<dbReference type="Pfam" id="PF11213">
    <property type="entry name" value="DUF3006"/>
    <property type="match status" value="1"/>
</dbReference>
<name>A0A221SXW3_9DEIO</name>
<organism evidence="1 2">
    <name type="scientific">Deinococcus ficus</name>
    <dbReference type="NCBI Taxonomy" id="317577"/>
    <lineage>
        <taxon>Bacteria</taxon>
        <taxon>Thermotogati</taxon>
        <taxon>Deinococcota</taxon>
        <taxon>Deinococci</taxon>
        <taxon>Deinococcales</taxon>
        <taxon>Deinococcaceae</taxon>
        <taxon>Deinococcus</taxon>
    </lineage>
</organism>
<dbReference type="RefSeq" id="WP_022801229.1">
    <property type="nucleotide sequence ID" value="NZ_ATTJ01000001.1"/>
</dbReference>
<accession>A0A221SXW3</accession>
<sequence>MKDRELRPLPGPPGREDGVERWTVDAVEDAPAGPVARLEREDGVTVTLPLTALPGGLREGDVLAVQPGADGASVRVLPDETAERRRTAQARLDALNTAADDEETAL</sequence>
<evidence type="ECO:0000313" key="1">
    <source>
        <dbReference type="EMBL" id="ASN81488.1"/>
    </source>
</evidence>
<dbReference type="STRING" id="317577.GCA_000419625_01686"/>
<dbReference type="OrthoDB" id="74302at2"/>
<reference evidence="1 2" key="1">
    <citation type="submission" date="2017-05" db="EMBL/GenBank/DDBJ databases">
        <title>The complete genome sequence of Deinococcus ficus isolated from the rhizosphere of the Ficus religiosa L. in Taiwan.</title>
        <authorList>
            <person name="Wu K.-M."/>
            <person name="Liao T.-L."/>
            <person name="Liu Y.-M."/>
            <person name="Young C.-C."/>
            <person name="Tsai S.-F."/>
        </authorList>
    </citation>
    <scope>NUCLEOTIDE SEQUENCE [LARGE SCALE GENOMIC DNA]</scope>
    <source>
        <strain evidence="1 2">CC-FR2-10</strain>
    </source>
</reference>
<dbReference type="AlphaFoldDB" id="A0A221SXW3"/>
<protein>
    <recommendedName>
        <fullName evidence="3">DUF3006 domain-containing protein</fullName>
    </recommendedName>
</protein>
<keyword evidence="2" id="KW-1185">Reference proteome</keyword>
<proteinExistence type="predicted"/>
<dbReference type="Proteomes" id="UP000259030">
    <property type="component" value="Chromosome"/>
</dbReference>